<accession>A0A101NUI4</accession>
<reference evidence="1 2" key="1">
    <citation type="submission" date="2015-10" db="EMBL/GenBank/DDBJ databases">
        <title>Draft genome sequence of Streptomyces yokosukanensis DSM 40224, type strain for the species Streptomyces yokosukanensis.</title>
        <authorList>
            <person name="Ruckert C."/>
            <person name="Winkler A."/>
            <person name="Kalinowski J."/>
            <person name="Kampfer P."/>
            <person name="Glaeser S."/>
        </authorList>
    </citation>
    <scope>NUCLEOTIDE SEQUENCE [LARGE SCALE GENOMIC DNA]</scope>
    <source>
        <strain evidence="1 2">DSM 40224</strain>
    </source>
</reference>
<dbReference type="RefSeq" id="WP_067135272.1">
    <property type="nucleotide sequence ID" value="NZ_JBFACD010000024.1"/>
</dbReference>
<dbReference type="AlphaFoldDB" id="A0A101NUI4"/>
<dbReference type="Proteomes" id="UP000053127">
    <property type="component" value="Unassembled WGS sequence"/>
</dbReference>
<proteinExistence type="predicted"/>
<dbReference type="STRING" id="67386.AQI95_38665"/>
<sequence length="64" mass="7078">MDVTNSTREVVNLDRCTVRDDAGHTYTFHHVRLTPRATVRVHTGIGRDTRSNAIPGAGVACRFV</sequence>
<evidence type="ECO:0000313" key="1">
    <source>
        <dbReference type="EMBL" id="KUM99454.1"/>
    </source>
</evidence>
<comment type="caution">
    <text evidence="1">The sequence shown here is derived from an EMBL/GenBank/DDBJ whole genome shotgun (WGS) entry which is preliminary data.</text>
</comment>
<evidence type="ECO:0008006" key="3">
    <source>
        <dbReference type="Google" id="ProtNLM"/>
    </source>
</evidence>
<gene>
    <name evidence="1" type="ORF">AQI95_38665</name>
</gene>
<dbReference type="EMBL" id="LMWN01000063">
    <property type="protein sequence ID" value="KUM99454.1"/>
    <property type="molecule type" value="Genomic_DNA"/>
</dbReference>
<name>A0A101NUI4_9ACTN</name>
<protein>
    <recommendedName>
        <fullName evidence="3">LTD domain-containing protein</fullName>
    </recommendedName>
</protein>
<dbReference type="OrthoDB" id="3828227at2"/>
<organism evidence="1 2">
    <name type="scientific">Streptomyces yokosukanensis</name>
    <dbReference type="NCBI Taxonomy" id="67386"/>
    <lineage>
        <taxon>Bacteria</taxon>
        <taxon>Bacillati</taxon>
        <taxon>Actinomycetota</taxon>
        <taxon>Actinomycetes</taxon>
        <taxon>Kitasatosporales</taxon>
        <taxon>Streptomycetaceae</taxon>
        <taxon>Streptomyces</taxon>
    </lineage>
</organism>
<evidence type="ECO:0000313" key="2">
    <source>
        <dbReference type="Proteomes" id="UP000053127"/>
    </source>
</evidence>
<keyword evidence="2" id="KW-1185">Reference proteome</keyword>